<dbReference type="Proteomes" id="UP000558958">
    <property type="component" value="Unassembled WGS sequence"/>
</dbReference>
<dbReference type="GO" id="GO:0031012">
    <property type="term" value="C:extracellular matrix"/>
    <property type="evidence" value="ECO:0007669"/>
    <property type="project" value="TreeGrafter"/>
</dbReference>
<dbReference type="PRINTS" id="PR01857">
    <property type="entry name" value="ADAMTSFAMILY"/>
</dbReference>
<dbReference type="PANTHER" id="PTHR13723:SF20">
    <property type="entry name" value="A DISINTEGRIN AND METALLOPROTEINASE WITH THROMBOSPONDIN MOTIFS 13"/>
    <property type="match status" value="1"/>
</dbReference>
<dbReference type="Pfam" id="PF19236">
    <property type="entry name" value="ADAMTS_CR_3"/>
    <property type="match status" value="1"/>
</dbReference>
<feature type="non-terminal residue" evidence="5">
    <location>
        <position position="289"/>
    </location>
</feature>
<dbReference type="GO" id="GO:0004222">
    <property type="term" value="F:metalloendopeptidase activity"/>
    <property type="evidence" value="ECO:0007669"/>
    <property type="project" value="TreeGrafter"/>
</dbReference>
<keyword evidence="6" id="KW-1185">Reference proteome</keyword>
<evidence type="ECO:0000256" key="2">
    <source>
        <dbReference type="ARBA" id="ARBA00022525"/>
    </source>
</evidence>
<dbReference type="Pfam" id="PF05986">
    <property type="entry name" value="ADAMTS_spacer1"/>
    <property type="match status" value="1"/>
</dbReference>
<evidence type="ECO:0000313" key="6">
    <source>
        <dbReference type="Proteomes" id="UP000558958"/>
    </source>
</evidence>
<dbReference type="EMBL" id="VWZD01007398">
    <property type="protein sequence ID" value="NXG06272.1"/>
    <property type="molecule type" value="Genomic_DNA"/>
</dbReference>
<dbReference type="GO" id="GO:0006508">
    <property type="term" value="P:proteolysis"/>
    <property type="evidence" value="ECO:0007669"/>
    <property type="project" value="TreeGrafter"/>
</dbReference>
<keyword evidence="2" id="KW-0964">Secreted</keyword>
<evidence type="ECO:0000259" key="3">
    <source>
        <dbReference type="Pfam" id="PF05986"/>
    </source>
</evidence>
<feature type="domain" description="ADAMTS/ADAMTS-like cysteine-rich" evidence="4">
    <location>
        <begin position="1"/>
        <end position="110"/>
    </location>
</feature>
<dbReference type="InterPro" id="IPR010294">
    <property type="entry name" value="ADAMTS_spacer1"/>
</dbReference>
<dbReference type="AlphaFoldDB" id="A0A7K8YRV9"/>
<dbReference type="GO" id="GO:0030198">
    <property type="term" value="P:extracellular matrix organization"/>
    <property type="evidence" value="ECO:0007669"/>
    <property type="project" value="InterPro"/>
</dbReference>
<comment type="subcellular location">
    <subcellularLocation>
        <location evidence="1">Secreted</location>
    </subcellularLocation>
</comment>
<evidence type="ECO:0000256" key="1">
    <source>
        <dbReference type="ARBA" id="ARBA00004613"/>
    </source>
</evidence>
<feature type="non-terminal residue" evidence="5">
    <location>
        <position position="1"/>
    </location>
</feature>
<feature type="domain" description="ADAMTS/ADAMTS-like Spacer 1" evidence="3">
    <location>
        <begin position="113"/>
        <end position="260"/>
    </location>
</feature>
<dbReference type="PANTHER" id="PTHR13723">
    <property type="entry name" value="ADAMTS A DISINTEGRIN AND METALLOPROTEASE WITH THROMBOSPONDIN MOTIFS PROTEASE"/>
    <property type="match status" value="1"/>
</dbReference>
<reference evidence="5 6" key="1">
    <citation type="submission" date="2019-09" db="EMBL/GenBank/DDBJ databases">
        <title>Bird 10,000 Genomes (B10K) Project - Family phase.</title>
        <authorList>
            <person name="Zhang G."/>
        </authorList>
    </citation>
    <scope>NUCLEOTIDE SEQUENCE [LARGE SCALE GENOMIC DNA]</scope>
    <source>
        <strain evidence="5">B10K-DU-001-06</strain>
        <tissue evidence="5">Muscle</tissue>
    </source>
</reference>
<proteinExistence type="predicted"/>
<accession>A0A7K8YRV9</accession>
<gene>
    <name evidence="5" type="primary">Adamts13_2</name>
    <name evidence="5" type="ORF">SAKLUC_R15371</name>
</gene>
<evidence type="ECO:0000313" key="5">
    <source>
        <dbReference type="EMBL" id="NXG06272.1"/>
    </source>
</evidence>
<dbReference type="InterPro" id="IPR050439">
    <property type="entry name" value="ADAMTS_ADAMTS-like"/>
</dbReference>
<dbReference type="InterPro" id="IPR013273">
    <property type="entry name" value="ADAMTS/ADAMTS-like"/>
</dbReference>
<evidence type="ECO:0000259" key="4">
    <source>
        <dbReference type="Pfam" id="PF19236"/>
    </source>
</evidence>
<sequence length="289" mass="32440">MAEQCAATNLKPLYLSVETPSLYTWTSAVGFAKGDLLCKHMCRAVEKEFMVSREDSFIDGTRCEQEDSELHGASHLCVRGRCRAFGCDGQMDSERTMDSCKVCGGDNSTCTQVSGSYMEGKAKEYVTFLSLPYNTTSVHVTNWRPLFTHLGELSEKQRREHRAKTSLLTATLVSLAVKVKGEYVVAGKGKISLNVTYPSVLEDNQIKYKVFLTKDNLPSLEEIHMDGPTQEEIEIQVYRRYTKEYGNATNPDITFSYFVPRENLTYVWIPQQGPCSVTCGEGERAKLSL</sequence>
<dbReference type="InterPro" id="IPR045371">
    <property type="entry name" value="ADAMTS_CR_3"/>
</dbReference>
<comment type="caution">
    <text evidence="5">The sequence shown here is derived from an EMBL/GenBank/DDBJ whole genome shotgun (WGS) entry which is preliminary data.</text>
</comment>
<dbReference type="GO" id="GO:0005576">
    <property type="term" value="C:extracellular region"/>
    <property type="evidence" value="ECO:0007669"/>
    <property type="project" value="UniProtKB-SubCell"/>
</dbReference>
<organism evidence="5 6">
    <name type="scientific">Sakesphorus luctuosus</name>
    <dbReference type="NCBI Taxonomy" id="419690"/>
    <lineage>
        <taxon>Eukaryota</taxon>
        <taxon>Metazoa</taxon>
        <taxon>Chordata</taxon>
        <taxon>Craniata</taxon>
        <taxon>Vertebrata</taxon>
        <taxon>Euteleostomi</taxon>
        <taxon>Archelosauria</taxon>
        <taxon>Archosauria</taxon>
        <taxon>Dinosauria</taxon>
        <taxon>Saurischia</taxon>
        <taxon>Theropoda</taxon>
        <taxon>Coelurosauria</taxon>
        <taxon>Aves</taxon>
        <taxon>Neognathae</taxon>
        <taxon>Neoaves</taxon>
        <taxon>Telluraves</taxon>
        <taxon>Australaves</taxon>
        <taxon>Passeriformes</taxon>
        <taxon>Thamnophilidae</taxon>
        <taxon>Sakesphorus</taxon>
    </lineage>
</organism>
<protein>
    <submittedName>
        <fullName evidence="5">ATS13 metalloproteinase</fullName>
    </submittedName>
</protein>
<name>A0A7K8YRV9_9PASS</name>
<dbReference type="Gene3D" id="2.60.120.830">
    <property type="match status" value="1"/>
</dbReference>
<dbReference type="FunFam" id="2.60.120.830:FF:000003">
    <property type="entry name" value="ADAM metallopeptidase with thrombospondin type 1 motif 13"/>
    <property type="match status" value="1"/>
</dbReference>